<dbReference type="PANTHER" id="PTHR43591:SF110">
    <property type="entry name" value="RHODANESE DOMAIN-CONTAINING PROTEIN"/>
    <property type="match status" value="1"/>
</dbReference>
<name>A0ABV4FAC4_BRAEL</name>
<comment type="caution">
    <text evidence="2">The sequence shown here is derived from an EMBL/GenBank/DDBJ whole genome shotgun (WGS) entry which is preliminary data.</text>
</comment>
<gene>
    <name evidence="2" type="ORF">ABIF29_007219</name>
</gene>
<evidence type="ECO:0000313" key="2">
    <source>
        <dbReference type="EMBL" id="MEY9320420.1"/>
    </source>
</evidence>
<dbReference type="CDD" id="cd02440">
    <property type="entry name" value="AdoMet_MTases"/>
    <property type="match status" value="1"/>
</dbReference>
<dbReference type="InterPro" id="IPR029063">
    <property type="entry name" value="SAM-dependent_MTases_sf"/>
</dbReference>
<reference evidence="2 3" key="1">
    <citation type="submission" date="2024-07" db="EMBL/GenBank/DDBJ databases">
        <title>Genomic Encyclopedia of Type Strains, Phase V (KMG-V): Genome sequencing to study the core and pangenomes of soil and plant-associated prokaryotes.</title>
        <authorList>
            <person name="Whitman W."/>
        </authorList>
    </citation>
    <scope>NUCLEOTIDE SEQUENCE [LARGE SCALE GENOMIC DNA]</scope>
    <source>
        <strain evidence="2 3">USDA 415</strain>
    </source>
</reference>
<keyword evidence="2" id="KW-0830">Ubiquinone</keyword>
<protein>
    <submittedName>
        <fullName evidence="2">Ubiquinone/menaquinone biosynthesis C-methylase UbiE</fullName>
    </submittedName>
</protein>
<keyword evidence="3" id="KW-1185">Reference proteome</keyword>
<dbReference type="Gene3D" id="3.40.50.150">
    <property type="entry name" value="Vaccinia Virus protein VP39"/>
    <property type="match status" value="1"/>
</dbReference>
<dbReference type="Pfam" id="PF08241">
    <property type="entry name" value="Methyltransf_11"/>
    <property type="match status" value="1"/>
</dbReference>
<dbReference type="SUPFAM" id="SSF53335">
    <property type="entry name" value="S-adenosyl-L-methionine-dependent methyltransferases"/>
    <property type="match status" value="1"/>
</dbReference>
<evidence type="ECO:0000259" key="1">
    <source>
        <dbReference type="Pfam" id="PF08241"/>
    </source>
</evidence>
<dbReference type="PANTHER" id="PTHR43591">
    <property type="entry name" value="METHYLTRANSFERASE"/>
    <property type="match status" value="1"/>
</dbReference>
<dbReference type="InterPro" id="IPR013216">
    <property type="entry name" value="Methyltransf_11"/>
</dbReference>
<accession>A0ABV4FAC4</accession>
<dbReference type="Proteomes" id="UP001565471">
    <property type="component" value="Unassembled WGS sequence"/>
</dbReference>
<dbReference type="RefSeq" id="WP_369527701.1">
    <property type="nucleotide sequence ID" value="NZ_CP126026.1"/>
</dbReference>
<proteinExistence type="predicted"/>
<dbReference type="EMBL" id="JBGBZA010000002">
    <property type="protein sequence ID" value="MEY9320420.1"/>
    <property type="molecule type" value="Genomic_DNA"/>
</dbReference>
<sequence length="264" mass="29313">MTISGANARRARAASTRRSEEAYDIVADHYDEWSWQKFWRENEFPLLLSLIKSSPPTRAVLDLGIGTGAFLSYALPHLSPSIRLVGVDISAHMLEHAQVRLGSRATLVRGDVQTGLPFEDGSFDLVLMMRVANHLRHFGKALCEVSRVLSPGGKLIATDLAVEFDYDCTRIPTPKATVEIETYKHSEHDWRNALRSASFGDIEFCQYGPTDVRNAFAGQLAHKFPQGNVPIFSVVQAIKDGRAQTSRLRGAASSKSLWHDRVGH</sequence>
<organism evidence="2 3">
    <name type="scientific">Bradyrhizobium elkanii</name>
    <dbReference type="NCBI Taxonomy" id="29448"/>
    <lineage>
        <taxon>Bacteria</taxon>
        <taxon>Pseudomonadati</taxon>
        <taxon>Pseudomonadota</taxon>
        <taxon>Alphaproteobacteria</taxon>
        <taxon>Hyphomicrobiales</taxon>
        <taxon>Nitrobacteraceae</taxon>
        <taxon>Bradyrhizobium</taxon>
    </lineage>
</organism>
<evidence type="ECO:0000313" key="3">
    <source>
        <dbReference type="Proteomes" id="UP001565471"/>
    </source>
</evidence>
<feature type="domain" description="Methyltransferase type 11" evidence="1">
    <location>
        <begin position="61"/>
        <end position="156"/>
    </location>
</feature>